<dbReference type="STRING" id="1423729.FC80_GL000325"/>
<dbReference type="OrthoDB" id="9797643at2"/>
<dbReference type="Proteomes" id="UP000051131">
    <property type="component" value="Unassembled WGS sequence"/>
</dbReference>
<comment type="caution">
    <text evidence="3">The sequence shown here is derived from an EMBL/GenBank/DDBJ whole genome shotgun (WGS) entry which is preliminary data.</text>
</comment>
<evidence type="ECO:0000313" key="3">
    <source>
        <dbReference type="EMBL" id="KRM92142.1"/>
    </source>
</evidence>
<dbReference type="InterPro" id="IPR053959">
    <property type="entry name" value="YvlB/LiaX_N"/>
</dbReference>
<dbReference type="Pfam" id="PF22746">
    <property type="entry name" value="SHOCT-like_DUF2089-C"/>
    <property type="match status" value="1"/>
</dbReference>
<keyword evidence="4" id="KW-1185">Reference proteome</keyword>
<feature type="domain" description="YvlB/LiaX N-terminal" evidence="2">
    <location>
        <begin position="62"/>
        <end position="90"/>
    </location>
</feature>
<organism evidence="3 4">
    <name type="scientific">Liquorilactobacillus cacaonum DSM 21116</name>
    <dbReference type="NCBI Taxonomy" id="1423729"/>
    <lineage>
        <taxon>Bacteria</taxon>
        <taxon>Bacillati</taxon>
        <taxon>Bacillota</taxon>
        <taxon>Bacilli</taxon>
        <taxon>Lactobacillales</taxon>
        <taxon>Lactobacillaceae</taxon>
        <taxon>Liquorilactobacillus</taxon>
    </lineage>
</organism>
<reference evidence="3 4" key="1">
    <citation type="journal article" date="2015" name="Genome Announc.">
        <title>Expanding the biotechnology potential of lactobacilli through comparative genomics of 213 strains and associated genera.</title>
        <authorList>
            <person name="Sun Z."/>
            <person name="Harris H.M."/>
            <person name="McCann A."/>
            <person name="Guo C."/>
            <person name="Argimon S."/>
            <person name="Zhang W."/>
            <person name="Yang X."/>
            <person name="Jeffery I.B."/>
            <person name="Cooney J.C."/>
            <person name="Kagawa T.F."/>
            <person name="Liu W."/>
            <person name="Song Y."/>
            <person name="Salvetti E."/>
            <person name="Wrobel A."/>
            <person name="Rasinkangas P."/>
            <person name="Parkhill J."/>
            <person name="Rea M.C."/>
            <person name="O'Sullivan O."/>
            <person name="Ritari J."/>
            <person name="Douillard F.P."/>
            <person name="Paul Ross R."/>
            <person name="Yang R."/>
            <person name="Briner A.E."/>
            <person name="Felis G.E."/>
            <person name="de Vos W.M."/>
            <person name="Barrangou R."/>
            <person name="Klaenhammer T.R."/>
            <person name="Caufield P.W."/>
            <person name="Cui Y."/>
            <person name="Zhang H."/>
            <person name="O'Toole P.W."/>
        </authorList>
    </citation>
    <scope>NUCLEOTIDE SEQUENCE [LARGE SCALE GENOMIC DNA]</scope>
    <source>
        <strain evidence="3 4">DSM 21116</strain>
    </source>
</reference>
<evidence type="ECO:0000259" key="1">
    <source>
        <dbReference type="Pfam" id="PF09862"/>
    </source>
</evidence>
<protein>
    <recommendedName>
        <fullName evidence="5">DUF2089 domain-containing protein</fullName>
    </recommendedName>
</protein>
<name>A0A0R2CKK2_9LACO</name>
<gene>
    <name evidence="3" type="ORF">FC80_GL000325</name>
</gene>
<dbReference type="AlphaFoldDB" id="A0A0R2CKK2"/>
<dbReference type="Pfam" id="PF09862">
    <property type="entry name" value="DUF2089"/>
    <property type="match status" value="1"/>
</dbReference>
<sequence>MNWFINLEHEDQEFIKQLVLASGSLKQLAKVYQVSYPTIRIRLNNIIQKINLIEQNKSGFFETKIMQMVIDDKLSLDLAKQIIADYQEEKDD</sequence>
<evidence type="ECO:0000313" key="4">
    <source>
        <dbReference type="Proteomes" id="UP000051131"/>
    </source>
</evidence>
<evidence type="ECO:0008006" key="5">
    <source>
        <dbReference type="Google" id="ProtNLM"/>
    </source>
</evidence>
<dbReference type="PATRIC" id="fig|1423729.3.peg.328"/>
<dbReference type="InterPro" id="IPR018658">
    <property type="entry name" value="DUF2089"/>
</dbReference>
<dbReference type="RefSeq" id="WP_057828606.1">
    <property type="nucleotide sequence ID" value="NZ_AYZE01000008.1"/>
</dbReference>
<evidence type="ECO:0000259" key="2">
    <source>
        <dbReference type="Pfam" id="PF22746"/>
    </source>
</evidence>
<feature type="domain" description="DUF2089" evidence="1">
    <location>
        <begin position="7"/>
        <end position="52"/>
    </location>
</feature>
<accession>A0A0R2CKK2</accession>
<dbReference type="EMBL" id="AYZE01000008">
    <property type="protein sequence ID" value="KRM92142.1"/>
    <property type="molecule type" value="Genomic_DNA"/>
</dbReference>
<proteinExistence type="predicted"/>